<protein>
    <submittedName>
        <fullName evidence="1">Uncharacterized protein</fullName>
    </submittedName>
</protein>
<gene>
    <name evidence="1" type="ORF">CQ13_06590</name>
</gene>
<reference evidence="1 2" key="1">
    <citation type="submission" date="2014-03" db="EMBL/GenBank/DDBJ databases">
        <title>Bradyrhizobium valentinum sp. nov., isolated from effective nodules of Lupinus mariae-josephae, a lupine endemic of basic-lime soils in Eastern Spain.</title>
        <authorList>
            <person name="Duran D."/>
            <person name="Rey L."/>
            <person name="Navarro A."/>
            <person name="Busquets A."/>
            <person name="Imperial J."/>
            <person name="Ruiz-Argueso T."/>
        </authorList>
    </citation>
    <scope>NUCLEOTIDE SEQUENCE [LARGE SCALE GENOMIC DNA]</scope>
    <source>
        <strain evidence="1 2">Ro19</strain>
    </source>
</reference>
<proteinExistence type="predicted"/>
<keyword evidence="2" id="KW-1185">Reference proteome</keyword>
<dbReference type="Proteomes" id="UP000052023">
    <property type="component" value="Unassembled WGS sequence"/>
</dbReference>
<dbReference type="EMBL" id="LLYA01000170">
    <property type="protein sequence ID" value="KRR21713.1"/>
    <property type="molecule type" value="Genomic_DNA"/>
</dbReference>
<evidence type="ECO:0000313" key="2">
    <source>
        <dbReference type="Proteomes" id="UP000052023"/>
    </source>
</evidence>
<comment type="caution">
    <text evidence="1">The sequence shown here is derived from an EMBL/GenBank/DDBJ whole genome shotgun (WGS) entry which is preliminary data.</text>
</comment>
<sequence>MDTLGEIANAIEDDREVLDVLDAAIGTKVSKASNLSDLDNVATARTNLGLGALAVKGVVDATTLIADGIVTYAKLAAGAVATAAELCANTASKLLSVSSLWSAASVVDLGNVSGTVTIDFATGLNFKMTTTGSITLANPTNLKSGQAFGLKIAMGGAHTIAVGSEWRVIGGTAPTYNNTNGTNNYISGQRCDAGIIAYAGGKL</sequence>
<evidence type="ECO:0000313" key="1">
    <source>
        <dbReference type="EMBL" id="KRR21713.1"/>
    </source>
</evidence>
<organism evidence="1 2">
    <name type="scientific">Bradyrhizobium retamae</name>
    <dbReference type="NCBI Taxonomy" id="1300035"/>
    <lineage>
        <taxon>Bacteria</taxon>
        <taxon>Pseudomonadati</taxon>
        <taxon>Pseudomonadota</taxon>
        <taxon>Alphaproteobacteria</taxon>
        <taxon>Hyphomicrobiales</taxon>
        <taxon>Nitrobacteraceae</taxon>
        <taxon>Bradyrhizobium</taxon>
    </lineage>
</organism>
<name>A0A0R3MP57_9BRAD</name>
<dbReference type="AlphaFoldDB" id="A0A0R3MP57"/>
<accession>A0A0R3MP57</accession>